<evidence type="ECO:0000313" key="1">
    <source>
        <dbReference type="EMBL" id="KAI9196500.1"/>
    </source>
</evidence>
<organism evidence="1 2">
    <name type="scientific">Acer negundo</name>
    <name type="common">Box elder</name>
    <dbReference type="NCBI Taxonomy" id="4023"/>
    <lineage>
        <taxon>Eukaryota</taxon>
        <taxon>Viridiplantae</taxon>
        <taxon>Streptophyta</taxon>
        <taxon>Embryophyta</taxon>
        <taxon>Tracheophyta</taxon>
        <taxon>Spermatophyta</taxon>
        <taxon>Magnoliopsida</taxon>
        <taxon>eudicotyledons</taxon>
        <taxon>Gunneridae</taxon>
        <taxon>Pentapetalae</taxon>
        <taxon>rosids</taxon>
        <taxon>malvids</taxon>
        <taxon>Sapindales</taxon>
        <taxon>Sapindaceae</taxon>
        <taxon>Hippocastanoideae</taxon>
        <taxon>Acereae</taxon>
        <taxon>Acer</taxon>
    </lineage>
</organism>
<reference evidence="1" key="2">
    <citation type="submission" date="2023-02" db="EMBL/GenBank/DDBJ databases">
        <authorList>
            <person name="Swenson N.G."/>
            <person name="Wegrzyn J.L."/>
            <person name="Mcevoy S.L."/>
        </authorList>
    </citation>
    <scope>NUCLEOTIDE SEQUENCE</scope>
    <source>
        <strain evidence="1">91603</strain>
        <tissue evidence="1">Leaf</tissue>
    </source>
</reference>
<keyword evidence="2" id="KW-1185">Reference proteome</keyword>
<name>A0AAD5JEG3_ACENE</name>
<dbReference type="EMBL" id="JAJSOW010000003">
    <property type="protein sequence ID" value="KAI9196500.1"/>
    <property type="molecule type" value="Genomic_DNA"/>
</dbReference>
<dbReference type="AlphaFoldDB" id="A0AAD5JEG3"/>
<comment type="caution">
    <text evidence="1">The sequence shown here is derived from an EMBL/GenBank/DDBJ whole genome shotgun (WGS) entry which is preliminary data.</text>
</comment>
<protein>
    <submittedName>
        <fullName evidence="1">Uncharacterized protein</fullName>
    </submittedName>
</protein>
<proteinExistence type="predicted"/>
<evidence type="ECO:0000313" key="2">
    <source>
        <dbReference type="Proteomes" id="UP001064489"/>
    </source>
</evidence>
<accession>A0AAD5JEG3</accession>
<gene>
    <name evidence="1" type="ORF">LWI28_024446</name>
</gene>
<dbReference type="Proteomes" id="UP001064489">
    <property type="component" value="Chromosome 1"/>
</dbReference>
<reference evidence="1" key="1">
    <citation type="journal article" date="2022" name="Plant J.">
        <title>Strategies of tolerance reflected in two North American maple genomes.</title>
        <authorList>
            <person name="McEvoy S.L."/>
            <person name="Sezen U.U."/>
            <person name="Trouern-Trend A."/>
            <person name="McMahon S.M."/>
            <person name="Schaberg P.G."/>
            <person name="Yang J."/>
            <person name="Wegrzyn J.L."/>
            <person name="Swenson N.G."/>
        </authorList>
    </citation>
    <scope>NUCLEOTIDE SEQUENCE</scope>
    <source>
        <strain evidence="1">91603</strain>
    </source>
</reference>
<sequence length="98" mass="9541">MGGPTGLQGVLPLDVLIWGGPAGLHGVLPLDVGGGGGGPAGLQGVLPLDVLIWGGPAGLHGVLPLDVLICGDTEMHGKLFPAGRNKVNGFHLGGGVGQ</sequence>